<evidence type="ECO:0000313" key="5">
    <source>
        <dbReference type="EMBL" id="KAJ6229519.1"/>
    </source>
</evidence>
<name>A0ABQ8XBQ5_9EUKA</name>
<feature type="repeat" description="ANK" evidence="3">
    <location>
        <begin position="108"/>
        <end position="142"/>
    </location>
</feature>
<dbReference type="EMBL" id="JAOAOG010000320">
    <property type="protein sequence ID" value="KAJ6229519.1"/>
    <property type="molecule type" value="Genomic_DNA"/>
</dbReference>
<keyword evidence="6" id="KW-1185">Reference proteome</keyword>
<evidence type="ECO:0000256" key="1">
    <source>
        <dbReference type="ARBA" id="ARBA00022737"/>
    </source>
</evidence>
<dbReference type="InterPro" id="IPR002110">
    <property type="entry name" value="Ankyrin_rpt"/>
</dbReference>
<dbReference type="InterPro" id="IPR050663">
    <property type="entry name" value="Ankyrin-SOCS_Box"/>
</dbReference>
<feature type="repeat" description="ANK" evidence="3">
    <location>
        <begin position="207"/>
        <end position="240"/>
    </location>
</feature>
<feature type="region of interest" description="Disordered" evidence="4">
    <location>
        <begin position="362"/>
        <end position="436"/>
    </location>
</feature>
<organism evidence="5 6">
    <name type="scientific">Anaeramoeba flamelloides</name>
    <dbReference type="NCBI Taxonomy" id="1746091"/>
    <lineage>
        <taxon>Eukaryota</taxon>
        <taxon>Metamonada</taxon>
        <taxon>Anaeramoebidae</taxon>
        <taxon>Anaeramoeba</taxon>
    </lineage>
</organism>
<dbReference type="SMART" id="SM00248">
    <property type="entry name" value="ANK"/>
    <property type="match status" value="4"/>
</dbReference>
<gene>
    <name evidence="5" type="ORF">M0813_07748</name>
</gene>
<dbReference type="PANTHER" id="PTHR24193:SF121">
    <property type="entry name" value="ADA2A-CONTAINING COMPLEX COMPONENT 3, ISOFORM D"/>
    <property type="match status" value="1"/>
</dbReference>
<dbReference type="PANTHER" id="PTHR24193">
    <property type="entry name" value="ANKYRIN REPEAT PROTEIN"/>
    <property type="match status" value="1"/>
</dbReference>
<dbReference type="PROSITE" id="PS50297">
    <property type="entry name" value="ANK_REP_REGION"/>
    <property type="match status" value="1"/>
</dbReference>
<dbReference type="Proteomes" id="UP001150062">
    <property type="component" value="Unassembled WGS sequence"/>
</dbReference>
<keyword evidence="1" id="KW-0677">Repeat</keyword>
<protein>
    <submittedName>
        <fullName evidence="5">Cyclin-dependent kinase inhibitor 2c-related</fullName>
    </submittedName>
</protein>
<dbReference type="InterPro" id="IPR036770">
    <property type="entry name" value="Ankyrin_rpt-contain_sf"/>
</dbReference>
<dbReference type="Gene3D" id="1.25.40.20">
    <property type="entry name" value="Ankyrin repeat-containing domain"/>
    <property type="match status" value="3"/>
</dbReference>
<comment type="caution">
    <text evidence="5">The sequence shown here is derived from an EMBL/GenBank/DDBJ whole genome shotgun (WGS) entry which is preliminary data.</text>
</comment>
<proteinExistence type="predicted"/>
<dbReference type="GO" id="GO:0004860">
    <property type="term" value="F:protein kinase inhibitor activity"/>
    <property type="evidence" value="ECO:0007669"/>
    <property type="project" value="UniProtKB-KW"/>
</dbReference>
<dbReference type="PROSITE" id="PS50088">
    <property type="entry name" value="ANK_REPEAT"/>
    <property type="match status" value="2"/>
</dbReference>
<keyword evidence="2 3" id="KW-0040">ANK repeat</keyword>
<feature type="compositionally biased region" description="Basic residues" evidence="4">
    <location>
        <begin position="389"/>
        <end position="416"/>
    </location>
</feature>
<evidence type="ECO:0000256" key="2">
    <source>
        <dbReference type="ARBA" id="ARBA00023043"/>
    </source>
</evidence>
<evidence type="ECO:0000256" key="3">
    <source>
        <dbReference type="PROSITE-ProRule" id="PRU00023"/>
    </source>
</evidence>
<reference evidence="5" key="1">
    <citation type="submission" date="2022-08" db="EMBL/GenBank/DDBJ databases">
        <title>Novel sulfate-reducing endosymbionts in the free-living metamonad Anaeramoeba.</title>
        <authorList>
            <person name="Jerlstrom-Hultqvist J."/>
            <person name="Cepicka I."/>
            <person name="Gallot-Lavallee L."/>
            <person name="Salas-Leiva D."/>
            <person name="Curtis B.A."/>
            <person name="Zahonova K."/>
            <person name="Pipaliya S."/>
            <person name="Dacks J."/>
            <person name="Roger A.J."/>
        </authorList>
    </citation>
    <scope>NUCLEOTIDE SEQUENCE</scope>
    <source>
        <strain evidence="5">Schooner1</strain>
    </source>
</reference>
<dbReference type="Pfam" id="PF12796">
    <property type="entry name" value="Ank_2"/>
    <property type="match status" value="1"/>
</dbReference>
<keyword evidence="5" id="KW-0649">Protein kinase inhibitor</keyword>
<feature type="compositionally biased region" description="Basic and acidic residues" evidence="4">
    <location>
        <begin position="378"/>
        <end position="388"/>
    </location>
</feature>
<sequence>MSKEEIFQAILKGDKNVLNIFDNENENVDVNIRDNINRTPLICACYPKVHLELIKGLIKRGADVNGCDSEKRAPLHYLCDNQEKHQVKKAIKILLLKGGANPNAQTKKLRTPLHLLCDKPHINMEIVGLLQEYRANFNIQDQNMETVLHFITKFKPEIKELIKCVYDWEDNEKKKSSEELQEILGVDTNIVLEFVKFRADLNIQNRSGETPLHYLVQRKLTKQDIKILLKHNADFFIRKDKNDKHSTPYDSANSIIQEYITEGIQANKQNMRIFEKFDQYKKDIKDMINDEEKDKVDINPNIMIYSLKLLYKYQKENVQLYKERNKAQRDKTNNEKFYKDKVEKLTEEKNKLIDENKKLKLEKEKMEKEKNKRKKGKKEYSSDDEKRTNSSKKSHTRHKKHSHKKGSKGHGKHKSIHKENKSSKKKQKKQDSSSEK</sequence>
<dbReference type="SUPFAM" id="SSF48403">
    <property type="entry name" value="Ankyrin repeat"/>
    <property type="match status" value="1"/>
</dbReference>
<evidence type="ECO:0000313" key="6">
    <source>
        <dbReference type="Proteomes" id="UP001150062"/>
    </source>
</evidence>
<evidence type="ECO:0000256" key="4">
    <source>
        <dbReference type="SAM" id="MobiDB-lite"/>
    </source>
</evidence>
<accession>A0ABQ8XBQ5</accession>